<dbReference type="Pfam" id="PF00787">
    <property type="entry name" value="PX"/>
    <property type="match status" value="1"/>
</dbReference>
<evidence type="ECO:0000256" key="2">
    <source>
        <dbReference type="ARBA" id="ARBA00010883"/>
    </source>
</evidence>
<evidence type="ECO:0000256" key="6">
    <source>
        <dbReference type="ARBA" id="ARBA00023136"/>
    </source>
</evidence>
<keyword evidence="3" id="KW-0813">Transport</keyword>
<feature type="chain" id="PRO_5034913146" evidence="8">
    <location>
        <begin position="19"/>
        <end position="182"/>
    </location>
</feature>
<protein>
    <submittedName>
        <fullName evidence="10">Sorting nexin 22</fullName>
    </submittedName>
</protein>
<evidence type="ECO:0000313" key="11">
    <source>
        <dbReference type="Proteomes" id="UP000694680"/>
    </source>
</evidence>
<evidence type="ECO:0000256" key="7">
    <source>
        <dbReference type="ARBA" id="ARBA00023329"/>
    </source>
</evidence>
<dbReference type="AlphaFoldDB" id="A0A8C5E022"/>
<keyword evidence="6" id="KW-0472">Membrane</keyword>
<dbReference type="InterPro" id="IPR052467">
    <property type="entry name" value="Sorting_nexin_PX-domain"/>
</dbReference>
<keyword evidence="7" id="KW-0968">Cytoplasmic vesicle</keyword>
<evidence type="ECO:0000313" key="10">
    <source>
        <dbReference type="Ensembl" id="ENSGWIP00000014162.1"/>
    </source>
</evidence>
<dbReference type="Proteomes" id="UP000694680">
    <property type="component" value="Chromosome 6"/>
</dbReference>
<dbReference type="SUPFAM" id="SSF64268">
    <property type="entry name" value="PX domain"/>
    <property type="match status" value="1"/>
</dbReference>
<feature type="signal peptide" evidence="8">
    <location>
        <begin position="1"/>
        <end position="18"/>
    </location>
</feature>
<dbReference type="PANTHER" id="PTHR15813:SF8">
    <property type="entry name" value="SORTING NEXIN-22"/>
    <property type="match status" value="1"/>
</dbReference>
<dbReference type="InterPro" id="IPR036871">
    <property type="entry name" value="PX_dom_sf"/>
</dbReference>
<organism evidence="10 11">
    <name type="scientific">Gouania willdenowi</name>
    <name type="common">Blunt-snouted clingfish</name>
    <name type="synonym">Lepadogaster willdenowi</name>
    <dbReference type="NCBI Taxonomy" id="441366"/>
    <lineage>
        <taxon>Eukaryota</taxon>
        <taxon>Metazoa</taxon>
        <taxon>Chordata</taxon>
        <taxon>Craniata</taxon>
        <taxon>Vertebrata</taxon>
        <taxon>Euteleostomi</taxon>
        <taxon>Actinopterygii</taxon>
        <taxon>Neopterygii</taxon>
        <taxon>Teleostei</taxon>
        <taxon>Neoteleostei</taxon>
        <taxon>Acanthomorphata</taxon>
        <taxon>Ovalentaria</taxon>
        <taxon>Blenniimorphae</taxon>
        <taxon>Blenniiformes</taxon>
        <taxon>Gobiesocoidei</taxon>
        <taxon>Gobiesocidae</taxon>
        <taxon>Gobiesocinae</taxon>
        <taxon>Gouania</taxon>
    </lineage>
</organism>
<dbReference type="PROSITE" id="PS50195">
    <property type="entry name" value="PX"/>
    <property type="match status" value="1"/>
</dbReference>
<evidence type="ECO:0000256" key="5">
    <source>
        <dbReference type="ARBA" id="ARBA00023121"/>
    </source>
</evidence>
<dbReference type="GO" id="GO:0015031">
    <property type="term" value="P:protein transport"/>
    <property type="evidence" value="ECO:0007669"/>
    <property type="project" value="UniProtKB-KW"/>
</dbReference>
<keyword evidence="11" id="KW-1185">Reference proteome</keyword>
<dbReference type="GO" id="GO:0030659">
    <property type="term" value="C:cytoplasmic vesicle membrane"/>
    <property type="evidence" value="ECO:0007669"/>
    <property type="project" value="UniProtKB-SubCell"/>
</dbReference>
<reference evidence="10" key="1">
    <citation type="submission" date="2020-06" db="EMBL/GenBank/DDBJ databases">
        <authorList>
            <consortium name="Wellcome Sanger Institute Data Sharing"/>
        </authorList>
    </citation>
    <scope>NUCLEOTIDE SEQUENCE [LARGE SCALE GENOMIC DNA]</scope>
</reference>
<dbReference type="Ensembl" id="ENSGWIT00000015671.1">
    <property type="protein sequence ID" value="ENSGWIP00000014162.1"/>
    <property type="gene ID" value="ENSGWIG00000008013.1"/>
</dbReference>
<evidence type="ECO:0000256" key="3">
    <source>
        <dbReference type="ARBA" id="ARBA00022448"/>
    </source>
</evidence>
<reference evidence="10" key="2">
    <citation type="submission" date="2025-08" db="UniProtKB">
        <authorList>
            <consortium name="Ensembl"/>
        </authorList>
    </citation>
    <scope>IDENTIFICATION</scope>
</reference>
<comment type="subcellular location">
    <subcellularLocation>
        <location evidence="1">Cytoplasmic vesicle membrane</location>
        <topology evidence="1">Peripheral membrane protein</topology>
        <orientation evidence="1">Cytoplasmic side</orientation>
    </subcellularLocation>
</comment>
<dbReference type="Gene3D" id="3.30.1520.10">
    <property type="entry name" value="Phox-like domain"/>
    <property type="match status" value="1"/>
</dbReference>
<reference evidence="10" key="3">
    <citation type="submission" date="2025-09" db="UniProtKB">
        <authorList>
            <consortium name="Ensembl"/>
        </authorList>
    </citation>
    <scope>IDENTIFICATION</scope>
</reference>
<sequence>MIRIAIAILYCLRVPFLADFSLFRVEVLFNQRKHFVLRKTREFQTLHRKLRKLIQTPDFPSKRNPHLRTKPLEQRRQELEDYIQEIIYQNENVPQVLLDFLHVKHFHTWIKSGFYFGLQENYQSPHQRVLGFFQDPYLSNHTSGFPDIIVDGVLKGFYPRDVRVSFTAPVCSKPDTNPPTEA</sequence>
<comment type="similarity">
    <text evidence="2">Belongs to the sorting nexin family.</text>
</comment>
<evidence type="ECO:0000256" key="8">
    <source>
        <dbReference type="SAM" id="SignalP"/>
    </source>
</evidence>
<dbReference type="PANTHER" id="PTHR15813">
    <property type="entry name" value="SORTING NEXIN-22 AND 24"/>
    <property type="match status" value="1"/>
</dbReference>
<name>A0A8C5E022_GOUWI</name>
<accession>A0A8C5E022</accession>
<feature type="domain" description="PX" evidence="9">
    <location>
        <begin position="1"/>
        <end position="108"/>
    </location>
</feature>
<dbReference type="GO" id="GO:1901981">
    <property type="term" value="F:phosphatidylinositol phosphate binding"/>
    <property type="evidence" value="ECO:0007669"/>
    <property type="project" value="TreeGrafter"/>
</dbReference>
<evidence type="ECO:0000259" key="9">
    <source>
        <dbReference type="PROSITE" id="PS50195"/>
    </source>
</evidence>
<evidence type="ECO:0000256" key="1">
    <source>
        <dbReference type="ARBA" id="ARBA00004180"/>
    </source>
</evidence>
<proteinExistence type="inferred from homology"/>
<evidence type="ECO:0000256" key="4">
    <source>
        <dbReference type="ARBA" id="ARBA00022927"/>
    </source>
</evidence>
<keyword evidence="4" id="KW-0653">Protein transport</keyword>
<keyword evidence="8" id="KW-0732">Signal</keyword>
<dbReference type="InterPro" id="IPR001683">
    <property type="entry name" value="PX_dom"/>
</dbReference>
<keyword evidence="5" id="KW-0446">Lipid-binding</keyword>